<sequence length="266" mass="30259">MNELLLRLNEKERAGSKPRCHWLTHGQAGIAERLNGLLEGHGSVSSDDIWMPCGFEQITEAQLHKTPHLLSDEHCQTLTRWWLAVGDQRTRTPCIDIASTCTIDDQKGILIVEAKAHTYELDKEEAGKSQKPDDKLNTRRNFLRIGCCIDEANLALSDQTGLCWKLSRDHHYQMSNRFAWAWKLTELGYPVVVVYLGFLNAEEMRSGPSKRPFLSNKEWETCVKSHSKSLFPESVWGSRHIVHGQPFISLIKSLDISYDSLISEAT</sequence>
<evidence type="ECO:0000313" key="2">
    <source>
        <dbReference type="Proteomes" id="UP000318384"/>
    </source>
</evidence>
<dbReference type="OrthoDB" id="8446429at2"/>
<keyword evidence="2" id="KW-1185">Reference proteome</keyword>
<accession>A0A517WWJ6</accession>
<evidence type="ECO:0000313" key="1">
    <source>
        <dbReference type="EMBL" id="QDU09643.1"/>
    </source>
</evidence>
<name>A0A517WWJ6_9PLAN</name>
<dbReference type="EMBL" id="CP037422">
    <property type="protein sequence ID" value="QDU09643.1"/>
    <property type="molecule type" value="Genomic_DNA"/>
</dbReference>
<organism evidence="1 2">
    <name type="scientific">Gimesia aquarii</name>
    <dbReference type="NCBI Taxonomy" id="2527964"/>
    <lineage>
        <taxon>Bacteria</taxon>
        <taxon>Pseudomonadati</taxon>
        <taxon>Planctomycetota</taxon>
        <taxon>Planctomycetia</taxon>
        <taxon>Planctomycetales</taxon>
        <taxon>Planctomycetaceae</taxon>
        <taxon>Gimesia</taxon>
    </lineage>
</organism>
<dbReference type="RefSeq" id="WP_145176180.1">
    <property type="nucleotide sequence ID" value="NZ_CP037422.1"/>
</dbReference>
<dbReference type="AlphaFoldDB" id="A0A517WWJ6"/>
<reference evidence="1 2" key="1">
    <citation type="submission" date="2019-03" db="EMBL/GenBank/DDBJ databases">
        <title>Deep-cultivation of Planctomycetes and their phenomic and genomic characterization uncovers novel biology.</title>
        <authorList>
            <person name="Wiegand S."/>
            <person name="Jogler M."/>
            <person name="Boedeker C."/>
            <person name="Pinto D."/>
            <person name="Vollmers J."/>
            <person name="Rivas-Marin E."/>
            <person name="Kohn T."/>
            <person name="Peeters S.H."/>
            <person name="Heuer A."/>
            <person name="Rast P."/>
            <person name="Oberbeckmann S."/>
            <person name="Bunk B."/>
            <person name="Jeske O."/>
            <person name="Meyerdierks A."/>
            <person name="Storesund J.E."/>
            <person name="Kallscheuer N."/>
            <person name="Luecker S."/>
            <person name="Lage O.M."/>
            <person name="Pohl T."/>
            <person name="Merkel B.J."/>
            <person name="Hornburger P."/>
            <person name="Mueller R.-W."/>
            <person name="Bruemmer F."/>
            <person name="Labrenz M."/>
            <person name="Spormann A.M."/>
            <person name="Op den Camp H."/>
            <person name="Overmann J."/>
            <person name="Amann R."/>
            <person name="Jetten M.S.M."/>
            <person name="Mascher T."/>
            <person name="Medema M.H."/>
            <person name="Devos D.P."/>
            <person name="Kaster A.-K."/>
            <person name="Ovreas L."/>
            <person name="Rohde M."/>
            <person name="Galperin M.Y."/>
            <person name="Jogler C."/>
        </authorList>
    </citation>
    <scope>NUCLEOTIDE SEQUENCE [LARGE SCALE GENOMIC DNA]</scope>
    <source>
        <strain evidence="1 2">V202</strain>
    </source>
</reference>
<protein>
    <submittedName>
        <fullName evidence="1">Uncharacterized protein</fullName>
    </submittedName>
</protein>
<proteinExistence type="predicted"/>
<dbReference type="Proteomes" id="UP000318384">
    <property type="component" value="Chromosome"/>
</dbReference>
<gene>
    <name evidence="1" type="ORF">V202x_30190</name>
</gene>